<accession>A0A4P9W4V6</accession>
<feature type="transmembrane region" description="Helical" evidence="1">
    <location>
        <begin position="130"/>
        <end position="152"/>
    </location>
</feature>
<gene>
    <name evidence="2" type="ORF">BDK51DRAFT_32160</name>
</gene>
<dbReference type="EMBL" id="KZ998774">
    <property type="protein sequence ID" value="RKO85760.1"/>
    <property type="molecule type" value="Genomic_DNA"/>
</dbReference>
<reference evidence="3" key="1">
    <citation type="journal article" date="2018" name="Nat. Microbiol.">
        <title>Leveraging single-cell genomics to expand the fungal tree of life.</title>
        <authorList>
            <person name="Ahrendt S.R."/>
            <person name="Quandt C.A."/>
            <person name="Ciobanu D."/>
            <person name="Clum A."/>
            <person name="Salamov A."/>
            <person name="Andreopoulos B."/>
            <person name="Cheng J.F."/>
            <person name="Woyke T."/>
            <person name="Pelin A."/>
            <person name="Henrissat B."/>
            <person name="Reynolds N.K."/>
            <person name="Benny G.L."/>
            <person name="Smith M.E."/>
            <person name="James T.Y."/>
            <person name="Grigoriev I.V."/>
        </authorList>
    </citation>
    <scope>NUCLEOTIDE SEQUENCE [LARGE SCALE GENOMIC DNA]</scope>
</reference>
<keyword evidence="3" id="KW-1185">Reference proteome</keyword>
<sequence length="154" mass="16671">MAKTLASGHGAVLKEEAQAVAEAVGRFPRASPFVGDIEQFFVTVRLEQGILTPIKIVSFSCTVYLWGSLFEGMIDYRVGVSKTIEDSAAMQSGDKQWIITDEPISGSQLLALPYRNHGLHLLVHTFFADWLALLIGGLSIVLGVLIFVIGVLPA</sequence>
<dbReference type="Proteomes" id="UP000269721">
    <property type="component" value="Unassembled WGS sequence"/>
</dbReference>
<evidence type="ECO:0000313" key="2">
    <source>
        <dbReference type="EMBL" id="RKO85760.1"/>
    </source>
</evidence>
<keyword evidence="1" id="KW-1133">Transmembrane helix</keyword>
<dbReference type="AlphaFoldDB" id="A0A4P9W4V6"/>
<proteinExistence type="predicted"/>
<evidence type="ECO:0000256" key="1">
    <source>
        <dbReference type="SAM" id="Phobius"/>
    </source>
</evidence>
<evidence type="ECO:0000313" key="3">
    <source>
        <dbReference type="Proteomes" id="UP000269721"/>
    </source>
</evidence>
<protein>
    <submittedName>
        <fullName evidence="2">Uncharacterized protein</fullName>
    </submittedName>
</protein>
<name>A0A4P9W4V6_9FUNG</name>
<keyword evidence="1" id="KW-0472">Membrane</keyword>
<keyword evidence="1" id="KW-0812">Transmembrane</keyword>
<organism evidence="2 3">
    <name type="scientific">Blyttiomyces helicus</name>
    <dbReference type="NCBI Taxonomy" id="388810"/>
    <lineage>
        <taxon>Eukaryota</taxon>
        <taxon>Fungi</taxon>
        <taxon>Fungi incertae sedis</taxon>
        <taxon>Chytridiomycota</taxon>
        <taxon>Chytridiomycota incertae sedis</taxon>
        <taxon>Chytridiomycetes</taxon>
        <taxon>Chytridiomycetes incertae sedis</taxon>
        <taxon>Blyttiomyces</taxon>
    </lineage>
</organism>